<gene>
    <name evidence="2" type="ORF">HK415_09595</name>
</gene>
<dbReference type="AlphaFoldDB" id="A0A849KEH8"/>
<dbReference type="SUPFAM" id="SSF48317">
    <property type="entry name" value="Acid phosphatase/Vanadium-dependent haloperoxidase"/>
    <property type="match status" value="1"/>
</dbReference>
<dbReference type="Gene3D" id="1.20.144.10">
    <property type="entry name" value="Phosphatidic acid phosphatase type 2/haloperoxidase"/>
    <property type="match status" value="1"/>
</dbReference>
<name>A0A849KEH8_9BURK</name>
<dbReference type="InterPro" id="IPR036938">
    <property type="entry name" value="PAP2/HPO_sf"/>
</dbReference>
<reference evidence="2 3" key="2">
    <citation type="submission" date="2020-06" db="EMBL/GenBank/DDBJ databases">
        <title>Ramlibacter rhizophilus sp. nov., isolated from rhizosphere soil of national flower Mugunghwa from South Korea.</title>
        <authorList>
            <person name="Zheng-Fei Y."/>
            <person name="Huan T."/>
        </authorList>
    </citation>
    <scope>NUCLEOTIDE SEQUENCE [LARGE SCALE GENOMIC DNA]</scope>
    <source>
        <strain evidence="2 3">B156</strain>
    </source>
</reference>
<accession>A0A849KEH8</accession>
<dbReference type="EMBL" id="JABFCS010000001">
    <property type="protein sequence ID" value="NNU43355.1"/>
    <property type="molecule type" value="Genomic_DNA"/>
</dbReference>
<evidence type="ECO:0000313" key="2">
    <source>
        <dbReference type="EMBL" id="NNU43355.1"/>
    </source>
</evidence>
<reference evidence="2 3" key="1">
    <citation type="submission" date="2020-05" db="EMBL/GenBank/DDBJ databases">
        <authorList>
            <person name="Khan S.A."/>
            <person name="Jeon C.O."/>
            <person name="Chun B.H."/>
        </authorList>
    </citation>
    <scope>NUCLEOTIDE SEQUENCE [LARGE SCALE GENOMIC DNA]</scope>
    <source>
        <strain evidence="2 3">B156</strain>
    </source>
</reference>
<dbReference type="Pfam" id="PF01569">
    <property type="entry name" value="PAP2"/>
    <property type="match status" value="1"/>
</dbReference>
<evidence type="ECO:0000259" key="1">
    <source>
        <dbReference type="Pfam" id="PF01569"/>
    </source>
</evidence>
<dbReference type="RefSeq" id="WP_171558482.1">
    <property type="nucleotide sequence ID" value="NZ_JABFCS010000001.1"/>
</dbReference>
<comment type="caution">
    <text evidence="2">The sequence shown here is derived from an EMBL/GenBank/DDBJ whole genome shotgun (WGS) entry which is preliminary data.</text>
</comment>
<sequence>MDITASGPVTLPSVTIRRPGRPLFVNELAEVLNYAELREDRAAEILAQIDSQFAFWAAILQMRPDLTPKTYELLNVALQLAIFVEMRFKHELGCWRPVNYSPDVQPMVTTPGHGSLPMGHAAQAYMTACILCELADPNANNAGLRAMLYRQAFRMSFNRIVAGVHFPVDLPPGAALGMALGEYFVRRCTVLDPCNSWNVAVVNGNNVTNTQARPLQQWEFDEVRYATHTITQPGFLDGYRANPPHRAGTCPTAWPLRRT</sequence>
<organism evidence="2 3">
    <name type="scientific">Ramlibacter montanisoli</name>
    <dbReference type="NCBI Taxonomy" id="2732512"/>
    <lineage>
        <taxon>Bacteria</taxon>
        <taxon>Pseudomonadati</taxon>
        <taxon>Pseudomonadota</taxon>
        <taxon>Betaproteobacteria</taxon>
        <taxon>Burkholderiales</taxon>
        <taxon>Comamonadaceae</taxon>
        <taxon>Ramlibacter</taxon>
    </lineage>
</organism>
<proteinExistence type="predicted"/>
<protein>
    <submittedName>
        <fullName evidence="2">Phosphatase PAP2 family protein</fullName>
    </submittedName>
</protein>
<keyword evidence="3" id="KW-1185">Reference proteome</keyword>
<feature type="domain" description="Phosphatidic acid phosphatase type 2/haloperoxidase" evidence="1">
    <location>
        <begin position="75"/>
        <end position="181"/>
    </location>
</feature>
<dbReference type="Proteomes" id="UP000552954">
    <property type="component" value="Unassembled WGS sequence"/>
</dbReference>
<evidence type="ECO:0000313" key="3">
    <source>
        <dbReference type="Proteomes" id="UP000552954"/>
    </source>
</evidence>
<dbReference type="InterPro" id="IPR000326">
    <property type="entry name" value="PAP2/HPO"/>
</dbReference>